<feature type="transmembrane region" description="Helical" evidence="7">
    <location>
        <begin position="704"/>
        <end position="728"/>
    </location>
</feature>
<feature type="transmembrane region" description="Helical" evidence="7">
    <location>
        <begin position="271"/>
        <end position="291"/>
    </location>
</feature>
<feature type="transmembrane region" description="Helical" evidence="7">
    <location>
        <begin position="358"/>
        <end position="379"/>
    </location>
</feature>
<reference evidence="9 10" key="1">
    <citation type="submission" date="2023-03" db="EMBL/GenBank/DDBJ databases">
        <title>Novel Species.</title>
        <authorList>
            <person name="Ma S."/>
        </authorList>
    </citation>
    <scope>NUCLEOTIDE SEQUENCE [LARGE SCALE GENOMIC DNA]</scope>
    <source>
        <strain evidence="9 10">LIND6LT2</strain>
    </source>
</reference>
<dbReference type="RefSeq" id="WP_341878232.1">
    <property type="nucleotide sequence ID" value="NZ_CP121687.1"/>
</dbReference>
<evidence type="ECO:0000256" key="1">
    <source>
        <dbReference type="ARBA" id="ARBA00004651"/>
    </source>
</evidence>
<keyword evidence="3" id="KW-1003">Cell membrane</keyword>
<evidence type="ECO:0000259" key="8">
    <source>
        <dbReference type="Pfam" id="PF02687"/>
    </source>
</evidence>
<feature type="domain" description="ABC3 transporter permease C-terminal" evidence="8">
    <location>
        <begin position="663"/>
        <end position="778"/>
    </location>
</feature>
<keyword evidence="10" id="KW-1185">Reference proteome</keyword>
<dbReference type="Proteomes" id="UP001486565">
    <property type="component" value="Chromosome"/>
</dbReference>
<feature type="transmembrane region" description="Helical" evidence="7">
    <location>
        <begin position="435"/>
        <end position="455"/>
    </location>
</feature>
<evidence type="ECO:0000256" key="6">
    <source>
        <dbReference type="ARBA" id="ARBA00023136"/>
    </source>
</evidence>
<feature type="domain" description="ABC3 transporter permease C-terminal" evidence="8">
    <location>
        <begin position="271"/>
        <end position="389"/>
    </location>
</feature>
<feature type="transmembrane region" description="Helical" evidence="7">
    <location>
        <begin position="659"/>
        <end position="684"/>
    </location>
</feature>
<keyword evidence="4 7" id="KW-0812">Transmembrane</keyword>
<feature type="transmembrane region" description="Helical" evidence="7">
    <location>
        <begin position="748"/>
        <end position="768"/>
    </location>
</feature>
<sequence length="789" mass="88776">MVILWKKLFRDLKENKMAYIACLIVISIGLMSYTAMSIAMDNLNRAKNEFYEEKHFAEGFAKIRSMPLSKVQTLSRIEGIKKIEGRLVKDIRVLLPKGKEDNVYLRLVAIDPADPSHLNGVQKIQGRELEADKANIWIGPKFFEVHGLEMEEEISVVINGVKRKLVIAGTAQSPEFVYPMQNEQSMMPTPETFDIAYIPYEAMDSLFGAGGTVNDIIFTLEEGYSFQDVEDELKAKLKKYGFEVAFERKDQLSHAMLQQELDGVASMAKSVPFLFIGISAIILYIMLKRLVEQQRGLIGTLKAFGYTEKEILFHYLSYSWIIGLGGGIIGGLLGTALSGGMTEVYKEFFQLPNLKNQFSWEYFIMGIVLSVLGCLFAGFQGVKGVLKLHPAEGMRPEAPPIGKKILIESIKLLWSNLTVQGRMAMRNIFRSKGRSFFTLIGVIFTFAMMATMISFNDMLDMMIFDQFNKVQTYNVKVSFESPLYVKDVLRELKNKKGIIEMETMLEVPATFKNMYHEKNLVILGLHKESNLYNILDSSGNKVKVPTEGILLSDSIAKSLHVEVGDKVQFESPWAKEDPIYVYVTGIIPQYLGGNAYMEEESLGRLLGQGKIATSAILNIHPKDIASLKNEYKTSKVIQSIEESSTTLNKYKEMLGSYGYMIWVMVLIAVVTGFAIVYNSSIISLAERKRELASLRVLGMTYREVLEIISFEQWMLGGVGMLLGIPMTFVFKQSMAESMSSDIMTMPTYTSPSSFVIALMGTALAIILAQLNIARNIKKLDLVEVLKERE</sequence>
<evidence type="ECO:0000256" key="5">
    <source>
        <dbReference type="ARBA" id="ARBA00022989"/>
    </source>
</evidence>
<evidence type="ECO:0000256" key="4">
    <source>
        <dbReference type="ARBA" id="ARBA00022692"/>
    </source>
</evidence>
<feature type="transmembrane region" description="Helical" evidence="7">
    <location>
        <begin position="20"/>
        <end position="40"/>
    </location>
</feature>
<dbReference type="Pfam" id="PF02687">
    <property type="entry name" value="FtsX"/>
    <property type="match status" value="2"/>
</dbReference>
<comment type="subcellular location">
    <subcellularLocation>
        <location evidence="1">Cell membrane</location>
        <topology evidence="1">Multi-pass membrane protein</topology>
    </subcellularLocation>
</comment>
<evidence type="ECO:0000313" key="9">
    <source>
        <dbReference type="EMBL" id="WZL71269.1"/>
    </source>
</evidence>
<keyword evidence="5 7" id="KW-1133">Transmembrane helix</keyword>
<organism evidence="9 10">
    <name type="scientific">Defluviitalea saccharophila</name>
    <dbReference type="NCBI Taxonomy" id="879970"/>
    <lineage>
        <taxon>Bacteria</taxon>
        <taxon>Bacillati</taxon>
        <taxon>Bacillota</taxon>
        <taxon>Clostridia</taxon>
        <taxon>Lachnospirales</taxon>
        <taxon>Defluviitaleaceae</taxon>
        <taxon>Defluviitalea</taxon>
    </lineage>
</organism>
<proteinExistence type="inferred from homology"/>
<feature type="transmembrane region" description="Helical" evidence="7">
    <location>
        <begin position="312"/>
        <end position="338"/>
    </location>
</feature>
<evidence type="ECO:0000256" key="7">
    <source>
        <dbReference type="SAM" id="Phobius"/>
    </source>
</evidence>
<accession>A0ABZ2Y9U9</accession>
<name>A0ABZ2Y9U9_9FIRM</name>
<dbReference type="InterPro" id="IPR051447">
    <property type="entry name" value="Lipoprotein-release_system"/>
</dbReference>
<keyword evidence="6 7" id="KW-0472">Membrane</keyword>
<evidence type="ECO:0000313" key="10">
    <source>
        <dbReference type="Proteomes" id="UP001486565"/>
    </source>
</evidence>
<gene>
    <name evidence="9" type="ORF">QBE51_07100</name>
</gene>
<comment type="similarity">
    <text evidence="2">Belongs to the ABC-4 integral membrane protein family. LolC/E subfamily.</text>
</comment>
<dbReference type="PANTHER" id="PTHR30489">
    <property type="entry name" value="LIPOPROTEIN-RELEASING SYSTEM TRANSMEMBRANE PROTEIN LOLE"/>
    <property type="match status" value="1"/>
</dbReference>
<evidence type="ECO:0000256" key="3">
    <source>
        <dbReference type="ARBA" id="ARBA00022475"/>
    </source>
</evidence>
<dbReference type="InterPro" id="IPR003838">
    <property type="entry name" value="ABC3_permease_C"/>
</dbReference>
<dbReference type="EMBL" id="CP121687">
    <property type="protein sequence ID" value="WZL71269.1"/>
    <property type="molecule type" value="Genomic_DNA"/>
</dbReference>
<protein>
    <submittedName>
        <fullName evidence="9">FtsX-like permease family protein</fullName>
    </submittedName>
</protein>
<dbReference type="PANTHER" id="PTHR30489:SF0">
    <property type="entry name" value="LIPOPROTEIN-RELEASING SYSTEM TRANSMEMBRANE PROTEIN LOLE"/>
    <property type="match status" value="1"/>
</dbReference>
<evidence type="ECO:0000256" key="2">
    <source>
        <dbReference type="ARBA" id="ARBA00005236"/>
    </source>
</evidence>